<accession>A0A1C5AF18</accession>
<keyword evidence="2" id="KW-1185">Reference proteome</keyword>
<evidence type="ECO:0000313" key="2">
    <source>
        <dbReference type="Proteomes" id="UP000199504"/>
    </source>
</evidence>
<protein>
    <submittedName>
        <fullName evidence="1">Uncharacterized protein</fullName>
    </submittedName>
</protein>
<proteinExistence type="predicted"/>
<sequence length="42" mass="4594">MFKKLLFLVGIVGAAAVVARKVKASNDERALWHEATTAPDLR</sequence>
<reference evidence="2" key="1">
    <citation type="submission" date="2016-06" db="EMBL/GenBank/DDBJ databases">
        <authorList>
            <person name="Varghese N."/>
            <person name="Submissions Spin"/>
        </authorList>
    </citation>
    <scope>NUCLEOTIDE SEQUENCE [LARGE SCALE GENOMIC DNA]</scope>
    <source>
        <strain evidence="2">DSM 44830</strain>
    </source>
</reference>
<dbReference type="RefSeq" id="WP_218104999.1">
    <property type="nucleotide sequence ID" value="NZ_FMCX01000009.1"/>
</dbReference>
<dbReference type="AlphaFoldDB" id="A0A1C5AF18"/>
<organism evidence="1 2">
    <name type="scientific">Micromonospora mirobrigensis</name>
    <dbReference type="NCBI Taxonomy" id="262898"/>
    <lineage>
        <taxon>Bacteria</taxon>
        <taxon>Bacillati</taxon>
        <taxon>Actinomycetota</taxon>
        <taxon>Actinomycetes</taxon>
        <taxon>Micromonosporales</taxon>
        <taxon>Micromonosporaceae</taxon>
        <taxon>Micromonospora</taxon>
    </lineage>
</organism>
<dbReference type="STRING" id="262898.GA0070564_109142"/>
<dbReference type="InterPro" id="IPR047990">
    <property type="entry name" value="DLW39-like"/>
</dbReference>
<name>A0A1C5AF18_9ACTN</name>
<gene>
    <name evidence="1" type="ORF">GA0070564_109142</name>
</gene>
<dbReference type="Proteomes" id="UP000199504">
    <property type="component" value="Unassembled WGS sequence"/>
</dbReference>
<dbReference type="EMBL" id="FMCX01000009">
    <property type="protein sequence ID" value="SCF43676.1"/>
    <property type="molecule type" value="Genomic_DNA"/>
</dbReference>
<evidence type="ECO:0000313" key="1">
    <source>
        <dbReference type="EMBL" id="SCF43676.1"/>
    </source>
</evidence>
<dbReference type="NCBIfam" id="NF038356">
    <property type="entry name" value="actino_DLW39"/>
    <property type="match status" value="1"/>
</dbReference>